<proteinExistence type="predicted"/>
<dbReference type="KEGG" id="wcp:H9Q76_12300"/>
<name>A0A7G9FLP7_9FIRM</name>
<sequence length="132" mass="15938">MMNTTTTIDKATNNQNAFNYAVYMMLGSYFKQMEAVSECYVQKLYLYYVENKREHQYSFEDIAIRFVERVLQKQLPEEIWQERVLVSFFARDGRNYVAFQGARYTLVVQNDYREARTKLQYQLYEDTPAIER</sequence>
<evidence type="ECO:0000313" key="2">
    <source>
        <dbReference type="Proteomes" id="UP000515819"/>
    </source>
</evidence>
<evidence type="ECO:0000313" key="1">
    <source>
        <dbReference type="EMBL" id="QNL99478.1"/>
    </source>
</evidence>
<dbReference type="RefSeq" id="WP_249321230.1">
    <property type="nucleotide sequence ID" value="NZ_CP060632.1"/>
</dbReference>
<organism evidence="1 2">
    <name type="scientific">Wujia chipingensis</name>
    <dbReference type="NCBI Taxonomy" id="2763670"/>
    <lineage>
        <taxon>Bacteria</taxon>
        <taxon>Bacillati</taxon>
        <taxon>Bacillota</taxon>
        <taxon>Clostridia</taxon>
        <taxon>Lachnospirales</taxon>
        <taxon>Lachnospiraceae</taxon>
        <taxon>Wujia</taxon>
    </lineage>
</organism>
<dbReference type="EMBL" id="CP060632">
    <property type="protein sequence ID" value="QNL99478.1"/>
    <property type="molecule type" value="Genomic_DNA"/>
</dbReference>
<accession>A0A7G9FLP7</accession>
<reference evidence="1 2" key="1">
    <citation type="submission" date="2020-08" db="EMBL/GenBank/DDBJ databases">
        <authorList>
            <person name="Liu C."/>
            <person name="Sun Q."/>
        </authorList>
    </citation>
    <scope>NUCLEOTIDE SEQUENCE [LARGE SCALE GENOMIC DNA]</scope>
    <source>
        <strain evidence="1 2">NSJ-4</strain>
    </source>
</reference>
<dbReference type="AlphaFoldDB" id="A0A7G9FLP7"/>
<protein>
    <submittedName>
        <fullName evidence="1">Uncharacterized protein</fullName>
    </submittedName>
</protein>
<dbReference type="Proteomes" id="UP000515819">
    <property type="component" value="Chromosome"/>
</dbReference>
<keyword evidence="2" id="KW-1185">Reference proteome</keyword>
<gene>
    <name evidence="1" type="ORF">H9Q76_12300</name>
</gene>